<feature type="domain" description="CN hydrolase" evidence="9">
    <location>
        <begin position="226"/>
        <end position="472"/>
    </location>
</feature>
<feature type="transmembrane region" description="Helical" evidence="8">
    <location>
        <begin position="12"/>
        <end position="37"/>
    </location>
</feature>
<feature type="transmembrane region" description="Helical" evidence="8">
    <location>
        <begin position="57"/>
        <end position="76"/>
    </location>
</feature>
<dbReference type="InterPro" id="IPR036526">
    <property type="entry name" value="C-N_Hydrolase_sf"/>
</dbReference>
<dbReference type="InterPro" id="IPR045378">
    <property type="entry name" value="LNT_N"/>
</dbReference>
<dbReference type="InterPro" id="IPR003010">
    <property type="entry name" value="C-N_Hydrolase"/>
</dbReference>
<keyword evidence="7 8" id="KW-0012">Acyltransferase</keyword>
<evidence type="ECO:0000256" key="3">
    <source>
        <dbReference type="ARBA" id="ARBA00022679"/>
    </source>
</evidence>
<protein>
    <recommendedName>
        <fullName evidence="8">Apolipoprotein N-acyltransferase</fullName>
        <shortName evidence="8">ALP N-acyltransferase</shortName>
        <ecNumber evidence="8">2.3.1.269</ecNumber>
    </recommendedName>
</protein>
<evidence type="ECO:0000313" key="11">
    <source>
        <dbReference type="Proteomes" id="UP001500540"/>
    </source>
</evidence>
<dbReference type="HAMAP" id="MF_01148">
    <property type="entry name" value="Lnt"/>
    <property type="match status" value="1"/>
</dbReference>
<evidence type="ECO:0000256" key="4">
    <source>
        <dbReference type="ARBA" id="ARBA00022692"/>
    </source>
</evidence>
<dbReference type="PANTHER" id="PTHR38686:SF1">
    <property type="entry name" value="APOLIPOPROTEIN N-ACYLTRANSFERASE"/>
    <property type="match status" value="1"/>
</dbReference>
<gene>
    <name evidence="8 10" type="primary">lnt</name>
    <name evidence="10" type="ORF">GCM10022240_24350</name>
</gene>
<evidence type="ECO:0000256" key="8">
    <source>
        <dbReference type="HAMAP-Rule" id="MF_01148"/>
    </source>
</evidence>
<feature type="transmembrane region" description="Helical" evidence="8">
    <location>
        <begin position="88"/>
        <end position="110"/>
    </location>
</feature>
<dbReference type="Gene3D" id="3.60.110.10">
    <property type="entry name" value="Carbon-nitrogen hydrolase"/>
    <property type="match status" value="1"/>
</dbReference>
<sequence>MPERRALPRPLLPLGIAAFVAAVAGAVLTLAFPALGWWPMALVAVPPTLLTLIGRRAWGAVLVGFVFGAVFFLINVGFTARYLGPVPWLALTTLEAALTAAFAVPIAWAYRWLPALLPAPWARVSVLPALVAGLWTMREQVLGSWPYGGFPWGRIGVSQVGGPFAPLASWTGISGITFVVVFGCAAVIEYARIRRLRDLRLAIPILAAAVVLLAVPQFPTTPAGTMRIGAVQGNGPTGYFDRHSPGAVLDAQLAATAALGGKKMDLLVWPEGGIDSDPTREAATAATLDSLATSMQAPLLVSAITQRGGDYFNSSLLWESGADNPVQIYDKRHPVPFGEYVPDRAVYRFFAPGLIDLIGRDYTPGTAPPIVDVHGIEVGLAICFDVIYDDVIFDGARAGAQVYAFQTNNADFRGTDENLQQLAFARMSAIETGRAVVNISTVGTSQIIAPDGSEIAGLDADTAGAMLEDVPLRTGLTPAVIAGPALKAVFGWGSAGVLAVVGLLAWRRRAQRKDAGPGGTGIAAQG</sequence>
<comment type="similarity">
    <text evidence="8">Belongs to the CN hydrolase family. Apolipoprotein N-acyltransferase subfamily.</text>
</comment>
<feature type="transmembrane region" description="Helical" evidence="8">
    <location>
        <begin position="489"/>
        <end position="506"/>
    </location>
</feature>
<dbReference type="CDD" id="cd07571">
    <property type="entry name" value="ALP_N-acyl_transferase"/>
    <property type="match status" value="1"/>
</dbReference>
<dbReference type="PANTHER" id="PTHR38686">
    <property type="entry name" value="APOLIPOPROTEIN N-ACYLTRANSFERASE"/>
    <property type="match status" value="1"/>
</dbReference>
<evidence type="ECO:0000313" key="10">
    <source>
        <dbReference type="EMBL" id="GAA3771331.1"/>
    </source>
</evidence>
<evidence type="ECO:0000256" key="7">
    <source>
        <dbReference type="ARBA" id="ARBA00023315"/>
    </source>
</evidence>
<feature type="transmembrane region" description="Helical" evidence="8">
    <location>
        <begin position="199"/>
        <end position="218"/>
    </location>
</feature>
<reference evidence="11" key="1">
    <citation type="journal article" date="2019" name="Int. J. Syst. Evol. Microbiol.">
        <title>The Global Catalogue of Microorganisms (GCM) 10K type strain sequencing project: providing services to taxonomists for standard genome sequencing and annotation.</title>
        <authorList>
            <consortium name="The Broad Institute Genomics Platform"/>
            <consortium name="The Broad Institute Genome Sequencing Center for Infectious Disease"/>
            <person name="Wu L."/>
            <person name="Ma J."/>
        </authorList>
    </citation>
    <scope>NUCLEOTIDE SEQUENCE [LARGE SCALE GENOMIC DNA]</scope>
    <source>
        <strain evidence="11">JCM 16950</strain>
    </source>
</reference>
<evidence type="ECO:0000256" key="5">
    <source>
        <dbReference type="ARBA" id="ARBA00022989"/>
    </source>
</evidence>
<dbReference type="InterPro" id="IPR004563">
    <property type="entry name" value="Apolipo_AcylTrfase"/>
</dbReference>
<dbReference type="Proteomes" id="UP001500540">
    <property type="component" value="Unassembled WGS sequence"/>
</dbReference>
<keyword evidence="3 8" id="KW-0808">Transferase</keyword>
<dbReference type="Pfam" id="PF00795">
    <property type="entry name" value="CN_hydrolase"/>
    <property type="match status" value="1"/>
</dbReference>
<proteinExistence type="inferred from homology"/>
<keyword evidence="6 8" id="KW-0472">Membrane</keyword>
<dbReference type="PROSITE" id="PS50263">
    <property type="entry name" value="CN_HYDROLASE"/>
    <property type="match status" value="1"/>
</dbReference>
<keyword evidence="2 8" id="KW-1003">Cell membrane</keyword>
<dbReference type="SUPFAM" id="SSF56317">
    <property type="entry name" value="Carbon-nitrogen hydrolase"/>
    <property type="match status" value="1"/>
</dbReference>
<comment type="function">
    <text evidence="8">Catalyzes the phospholipid dependent N-acylation of the N-terminal cysteine of apolipoprotein, the last step in lipoprotein maturation.</text>
</comment>
<accession>A0ABP7GND5</accession>
<feature type="transmembrane region" description="Helical" evidence="8">
    <location>
        <begin position="167"/>
        <end position="187"/>
    </location>
</feature>
<organism evidence="10 11">
    <name type="scientific">Microbacterium kribbense</name>
    <dbReference type="NCBI Taxonomy" id="433645"/>
    <lineage>
        <taxon>Bacteria</taxon>
        <taxon>Bacillati</taxon>
        <taxon>Actinomycetota</taxon>
        <taxon>Actinomycetes</taxon>
        <taxon>Micrococcales</taxon>
        <taxon>Microbacteriaceae</taxon>
        <taxon>Microbacterium</taxon>
    </lineage>
</organism>
<evidence type="ECO:0000259" key="9">
    <source>
        <dbReference type="PROSITE" id="PS50263"/>
    </source>
</evidence>
<keyword evidence="11" id="KW-1185">Reference proteome</keyword>
<comment type="subcellular location">
    <subcellularLocation>
        <location evidence="1 8">Cell membrane</location>
        <topology evidence="1 8">Multi-pass membrane protein</topology>
    </subcellularLocation>
</comment>
<comment type="caution">
    <text evidence="10">The sequence shown here is derived from an EMBL/GenBank/DDBJ whole genome shotgun (WGS) entry which is preliminary data.</text>
</comment>
<dbReference type="RefSeq" id="WP_344783974.1">
    <property type="nucleotide sequence ID" value="NZ_BAABAF010000008.1"/>
</dbReference>
<name>A0ABP7GND5_9MICO</name>
<evidence type="ECO:0000256" key="2">
    <source>
        <dbReference type="ARBA" id="ARBA00022475"/>
    </source>
</evidence>
<dbReference type="EMBL" id="BAABAF010000008">
    <property type="protein sequence ID" value="GAA3771331.1"/>
    <property type="molecule type" value="Genomic_DNA"/>
</dbReference>
<keyword evidence="4 8" id="KW-0812">Transmembrane</keyword>
<evidence type="ECO:0000256" key="1">
    <source>
        <dbReference type="ARBA" id="ARBA00004651"/>
    </source>
</evidence>
<comment type="catalytic activity">
    <reaction evidence="8">
        <text>N-terminal S-1,2-diacyl-sn-glyceryl-L-cysteinyl-[lipoprotein] + a glycerophospholipid = N-acyl-S-1,2-diacyl-sn-glyceryl-L-cysteinyl-[lipoprotein] + a 2-acyl-sn-glycero-3-phospholipid + H(+)</text>
        <dbReference type="Rhea" id="RHEA:48228"/>
        <dbReference type="Rhea" id="RHEA-COMP:14681"/>
        <dbReference type="Rhea" id="RHEA-COMP:14684"/>
        <dbReference type="ChEBI" id="CHEBI:15378"/>
        <dbReference type="ChEBI" id="CHEBI:136912"/>
        <dbReference type="ChEBI" id="CHEBI:140656"/>
        <dbReference type="ChEBI" id="CHEBI:140657"/>
        <dbReference type="ChEBI" id="CHEBI:140660"/>
        <dbReference type="EC" id="2.3.1.269"/>
    </reaction>
</comment>
<dbReference type="EC" id="2.3.1.269" evidence="8"/>
<evidence type="ECO:0000256" key="6">
    <source>
        <dbReference type="ARBA" id="ARBA00023136"/>
    </source>
</evidence>
<keyword evidence="5 8" id="KW-1133">Transmembrane helix</keyword>
<comment type="pathway">
    <text evidence="8">Protein modification; lipoprotein biosynthesis (N-acyl transfer).</text>
</comment>
<dbReference type="Pfam" id="PF20154">
    <property type="entry name" value="LNT_N"/>
    <property type="match status" value="1"/>
</dbReference>
<dbReference type="NCBIfam" id="TIGR00546">
    <property type="entry name" value="lnt"/>
    <property type="match status" value="1"/>
</dbReference>